<dbReference type="RefSeq" id="WP_090350643.1">
    <property type="nucleotide sequence ID" value="NZ_LT629751.1"/>
</dbReference>
<keyword evidence="2" id="KW-1185">Reference proteome</keyword>
<dbReference type="PROSITE" id="PS51257">
    <property type="entry name" value="PROKAR_LIPOPROTEIN"/>
    <property type="match status" value="1"/>
</dbReference>
<sequence length="244" mass="26431">MRYPLPLFLLLGSGLLGGCASGPDDIAGTWINQPAIDAAADSGRLREALLAYGPSLEWRFAPQRHTAWTSDGVAIAEGHLAAADDAQWRVTLHAEQQESFALDGDELVQQPSASSPEQRFSAVAASADSLPGQAFEQALYAALLGGEWEVLEGAGQDGLVRFHADGRVEGLPGVEQYALCLSGDCAGRSEDEEIIWLQSGTQGGEWLFRLEDDQLSIYLADNQALHTDVPQYRPGRRVWLLERD</sequence>
<dbReference type="EMBL" id="LT629751">
    <property type="protein sequence ID" value="SDT07460.1"/>
    <property type="molecule type" value="Genomic_DNA"/>
</dbReference>
<proteinExistence type="predicted"/>
<name>A0A1H1XE86_9PSED</name>
<dbReference type="Proteomes" id="UP000243359">
    <property type="component" value="Chromosome I"/>
</dbReference>
<reference evidence="2" key="1">
    <citation type="submission" date="2016-10" db="EMBL/GenBank/DDBJ databases">
        <authorList>
            <person name="Varghese N."/>
            <person name="Submissions S."/>
        </authorList>
    </citation>
    <scope>NUCLEOTIDE SEQUENCE [LARGE SCALE GENOMIC DNA]</scope>
    <source>
        <strain evidence="2">KCTC 32247</strain>
    </source>
</reference>
<gene>
    <name evidence="1" type="ORF">SAMN05216221_3397</name>
</gene>
<accession>A0A1H1XE86</accession>
<dbReference type="STRING" id="1392877.SAMN05216221_3397"/>
<evidence type="ECO:0008006" key="3">
    <source>
        <dbReference type="Google" id="ProtNLM"/>
    </source>
</evidence>
<evidence type="ECO:0000313" key="1">
    <source>
        <dbReference type="EMBL" id="SDT07460.1"/>
    </source>
</evidence>
<protein>
    <recommendedName>
        <fullName evidence="3">Lipoprotein</fullName>
    </recommendedName>
</protein>
<dbReference type="AlphaFoldDB" id="A0A1H1XE86"/>
<dbReference type="OrthoDB" id="6935985at2"/>
<evidence type="ECO:0000313" key="2">
    <source>
        <dbReference type="Proteomes" id="UP000243359"/>
    </source>
</evidence>
<organism evidence="1 2">
    <name type="scientific">Pseudomonas oryzae</name>
    <dbReference type="NCBI Taxonomy" id="1392877"/>
    <lineage>
        <taxon>Bacteria</taxon>
        <taxon>Pseudomonadati</taxon>
        <taxon>Pseudomonadota</taxon>
        <taxon>Gammaproteobacteria</taxon>
        <taxon>Pseudomonadales</taxon>
        <taxon>Pseudomonadaceae</taxon>
        <taxon>Pseudomonas</taxon>
    </lineage>
</organism>